<evidence type="ECO:0000256" key="1">
    <source>
        <dbReference type="ARBA" id="ARBA00004239"/>
    </source>
</evidence>
<keyword evidence="7 12" id="KW-0863">Zinc-finger</keyword>
<dbReference type="GO" id="GO:0005773">
    <property type="term" value="C:vacuole"/>
    <property type="evidence" value="ECO:0007669"/>
    <property type="project" value="TreeGrafter"/>
</dbReference>
<evidence type="ECO:0000256" key="9">
    <source>
        <dbReference type="ARBA" id="ARBA00022833"/>
    </source>
</evidence>
<dbReference type="SUPFAM" id="SSF144232">
    <property type="entry name" value="HIT/MYND zinc finger-like"/>
    <property type="match status" value="1"/>
</dbReference>
<organism evidence="17 18">
    <name type="scientific">Chlorella sorokiniana</name>
    <name type="common">Freshwater green alga</name>
    <dbReference type="NCBI Taxonomy" id="3076"/>
    <lineage>
        <taxon>Eukaryota</taxon>
        <taxon>Viridiplantae</taxon>
        <taxon>Chlorophyta</taxon>
        <taxon>core chlorophytes</taxon>
        <taxon>Trebouxiophyceae</taxon>
        <taxon>Chlorellales</taxon>
        <taxon>Chlorellaceae</taxon>
        <taxon>Chlorella clade</taxon>
        <taxon>Chlorella</taxon>
    </lineage>
</organism>
<evidence type="ECO:0000259" key="16">
    <source>
        <dbReference type="PROSITE" id="PS50865"/>
    </source>
</evidence>
<feature type="active site" description="Proton donor" evidence="11">
    <location>
        <position position="267"/>
    </location>
</feature>
<sequence>MQCSHLAALFALAAAAAACLLPGAAAAGRGLAGSQPLLATTKPWDDKKPEYQKPLIGILAQACHYCPGRSYVAAGFVKWIEAAGARAVPIRYYHSEAELHRLFKSVNGIIFPGGLTDLWMDSPYVVAARKLWTWAKEANDAGDVFPIHGTCLGFQLLHILEANVSFTELLVDTDSVAHASTLDFEEAAQESIMFGTMTQELRRKLSNPQLNISMENHMFGLPPAHYDKWPALRDNYNLLTTSKDRNGVVYVSSAEHKRYPFTATQWHPEKPPFEFGMTEIPHTLDAILVSQHLANQFVENARKSSHRPESPEQELADMIYNHKAWFTLKDSVMDPSYDGPDMTYFFDRPDDEAPANRLQSGQGADAAGRRSAASKSFAGQLATAGAQQSKGEAAVHLAYATELARYVEQVDFSVSLHRIFLDDEGQPRQKPTALEKEQAFALLIQVALRILAAPILAFDMADACLAALHRTISELTRPAEGHAAGGPQALLLARLSSTVLHALSGSGSCSHHLNAVLRCIESMTSTPQTAALTQLTFAALEHHTASLDPGVTAIDLQRLCSLLELHASYRQIQLSGMQGEALSALQSTAQRAIRQLRALGPGSDAAFLQRRTGDIPMGAGRLREALPELREALRLATAEKAHAATIACCLSVSTLLMSGADGPRFSRQECWGCGRPSLTLRKCSLCHEAAYCSRECQTRHWREGGHKRDCAGRANNR</sequence>
<evidence type="ECO:0000256" key="5">
    <source>
        <dbReference type="ARBA" id="ARBA00022723"/>
    </source>
</evidence>
<evidence type="ECO:0000256" key="12">
    <source>
        <dbReference type="PROSITE-ProRule" id="PRU00134"/>
    </source>
</evidence>
<keyword evidence="9" id="KW-0862">Zinc</keyword>
<dbReference type="GO" id="GO:0008270">
    <property type="term" value="F:zinc ion binding"/>
    <property type="evidence" value="ECO:0007669"/>
    <property type="project" value="UniProtKB-KW"/>
</dbReference>
<dbReference type="InterPro" id="IPR011697">
    <property type="entry name" value="Peptidase_C26"/>
</dbReference>
<evidence type="ECO:0000256" key="7">
    <source>
        <dbReference type="ARBA" id="ARBA00022771"/>
    </source>
</evidence>
<comment type="similarity">
    <text evidence="2">Belongs to the peptidase C26 family.</text>
</comment>
<dbReference type="InterPro" id="IPR002893">
    <property type="entry name" value="Znf_MYND"/>
</dbReference>
<dbReference type="GO" id="GO:0034722">
    <property type="term" value="F:gamma-glutamyl-peptidase activity"/>
    <property type="evidence" value="ECO:0007669"/>
    <property type="project" value="UniProtKB-UniRule"/>
</dbReference>
<keyword evidence="8 13" id="KW-0378">Hydrolase</keyword>
<evidence type="ECO:0000313" key="18">
    <source>
        <dbReference type="Proteomes" id="UP000239899"/>
    </source>
</evidence>
<protein>
    <recommendedName>
        <fullName evidence="3 13">folate gamma-glutamyl hydrolase</fullName>
        <ecNumber evidence="3 13">3.4.19.9</ecNumber>
    </recommendedName>
</protein>
<evidence type="ECO:0000256" key="3">
    <source>
        <dbReference type="ARBA" id="ARBA00012886"/>
    </source>
</evidence>
<dbReference type="Gene3D" id="3.40.50.880">
    <property type="match status" value="1"/>
</dbReference>
<evidence type="ECO:0000256" key="10">
    <source>
        <dbReference type="ARBA" id="ARBA00051589"/>
    </source>
</evidence>
<name>A0A2P6TKB9_CHLSO</name>
<dbReference type="PROSITE" id="PS51275">
    <property type="entry name" value="PEPTIDASE_C26_GGH"/>
    <property type="match status" value="1"/>
</dbReference>
<dbReference type="SUPFAM" id="SSF52317">
    <property type="entry name" value="Class I glutamine amidotransferase-like"/>
    <property type="match status" value="1"/>
</dbReference>
<evidence type="ECO:0000256" key="2">
    <source>
        <dbReference type="ARBA" id="ARBA00011083"/>
    </source>
</evidence>
<feature type="signal peptide" evidence="15">
    <location>
        <begin position="1"/>
        <end position="26"/>
    </location>
</feature>
<dbReference type="Gene3D" id="6.10.140.2220">
    <property type="match status" value="1"/>
</dbReference>
<dbReference type="OrthoDB" id="64220at2759"/>
<feature type="active site" evidence="13">
    <location>
        <position position="267"/>
    </location>
</feature>
<dbReference type="AlphaFoldDB" id="A0A2P6TKB9"/>
<dbReference type="EC" id="3.4.19.9" evidence="3 13"/>
<reference evidence="17 18" key="1">
    <citation type="journal article" date="2018" name="Plant J.">
        <title>Genome sequences of Chlorella sorokiniana UTEX 1602 and Micractinium conductrix SAG 241.80: implications to maltose excretion by a green alga.</title>
        <authorList>
            <person name="Arriola M.B."/>
            <person name="Velmurugan N."/>
            <person name="Zhang Y."/>
            <person name="Plunkett M.H."/>
            <person name="Hondzo H."/>
            <person name="Barney B.M."/>
        </authorList>
    </citation>
    <scope>NUCLEOTIDE SEQUENCE [LARGE SCALE GENOMIC DNA]</scope>
    <source>
        <strain evidence="18">UTEX 1602</strain>
    </source>
</reference>
<dbReference type="PANTHER" id="PTHR11315">
    <property type="entry name" value="PROTEASE FAMILY C26 GAMMA-GLUTAMYL HYDROLASE"/>
    <property type="match status" value="1"/>
</dbReference>
<dbReference type="STRING" id="3076.A0A2P6TKB9"/>
<dbReference type="PROSITE" id="PS51273">
    <property type="entry name" value="GATASE_TYPE_1"/>
    <property type="match status" value="1"/>
</dbReference>
<dbReference type="Pfam" id="PF07722">
    <property type="entry name" value="Peptidase_C26"/>
    <property type="match status" value="1"/>
</dbReference>
<dbReference type="InterPro" id="IPR015527">
    <property type="entry name" value="Pept_C26_g-glut_hydrolase"/>
</dbReference>
<gene>
    <name evidence="17" type="ORF">C2E21_6655</name>
</gene>
<dbReference type="Pfam" id="PF01753">
    <property type="entry name" value="zf-MYND"/>
    <property type="match status" value="1"/>
</dbReference>
<keyword evidence="5" id="KW-0479">Metal-binding</keyword>
<dbReference type="FunFam" id="3.40.50.880:FF:000024">
    <property type="entry name" value="Folate gamma-glutamyl hydrolase"/>
    <property type="match status" value="1"/>
</dbReference>
<dbReference type="PROSITE" id="PS01360">
    <property type="entry name" value="ZF_MYND_1"/>
    <property type="match status" value="1"/>
</dbReference>
<evidence type="ECO:0000256" key="15">
    <source>
        <dbReference type="SAM" id="SignalP"/>
    </source>
</evidence>
<evidence type="ECO:0000256" key="14">
    <source>
        <dbReference type="SAM" id="MobiDB-lite"/>
    </source>
</evidence>
<dbReference type="PROSITE" id="PS50865">
    <property type="entry name" value="ZF_MYND_2"/>
    <property type="match status" value="1"/>
</dbReference>
<dbReference type="EMBL" id="LHPG02000013">
    <property type="protein sequence ID" value="PRW44515.1"/>
    <property type="molecule type" value="Genomic_DNA"/>
</dbReference>
<keyword evidence="18" id="KW-1185">Reference proteome</keyword>
<dbReference type="InterPro" id="IPR029062">
    <property type="entry name" value="Class_I_gatase-like"/>
</dbReference>
<evidence type="ECO:0000256" key="11">
    <source>
        <dbReference type="PIRSR" id="PIRSR615527-1"/>
    </source>
</evidence>
<keyword evidence="4" id="KW-0964">Secreted</keyword>
<comment type="catalytic activity">
    <reaction evidence="10 13">
        <text>(6S)-5,6,7,8-tetrahydrofolyl-(gamma-L-Glu)(n) + (n-1) H2O = (6S)-5,6,7,8-tetrahydrofolate + (n-1) L-glutamate</text>
        <dbReference type="Rhea" id="RHEA:56784"/>
        <dbReference type="Rhea" id="RHEA-COMP:14738"/>
        <dbReference type="ChEBI" id="CHEBI:15377"/>
        <dbReference type="ChEBI" id="CHEBI:29985"/>
        <dbReference type="ChEBI" id="CHEBI:57453"/>
        <dbReference type="ChEBI" id="CHEBI:141005"/>
        <dbReference type="EC" id="3.4.19.9"/>
    </reaction>
</comment>
<evidence type="ECO:0000256" key="6">
    <source>
        <dbReference type="ARBA" id="ARBA00022729"/>
    </source>
</evidence>
<comment type="caution">
    <text evidence="17">The sequence shown here is derived from an EMBL/GenBank/DDBJ whole genome shotgun (WGS) entry which is preliminary data.</text>
</comment>
<evidence type="ECO:0000313" key="17">
    <source>
        <dbReference type="EMBL" id="PRW44515.1"/>
    </source>
</evidence>
<dbReference type="Proteomes" id="UP000239899">
    <property type="component" value="Unassembled WGS sequence"/>
</dbReference>
<dbReference type="PANTHER" id="PTHR11315:SF0">
    <property type="entry name" value="FOLATE GAMMA-GLUTAMYL HYDROLASE"/>
    <property type="match status" value="1"/>
</dbReference>
<evidence type="ECO:0000256" key="4">
    <source>
        <dbReference type="ARBA" id="ARBA00022525"/>
    </source>
</evidence>
<accession>A0A2P6TKB9</accession>
<feature type="domain" description="MYND-type" evidence="16">
    <location>
        <begin position="670"/>
        <end position="710"/>
    </location>
</feature>
<feature type="active site" description="Nucleophile" evidence="11 13">
    <location>
        <position position="151"/>
    </location>
</feature>
<dbReference type="GO" id="GO:0005576">
    <property type="term" value="C:extracellular region"/>
    <property type="evidence" value="ECO:0007669"/>
    <property type="project" value="UniProtKB-SubCell"/>
</dbReference>
<comment type="subcellular location">
    <subcellularLocation>
        <location evidence="1">Secreted</location>
        <location evidence="1">Extracellular space</location>
    </subcellularLocation>
</comment>
<keyword evidence="6 15" id="KW-0732">Signal</keyword>
<proteinExistence type="inferred from homology"/>
<dbReference type="GO" id="GO:0046900">
    <property type="term" value="P:tetrahydrofolylpolyglutamate metabolic process"/>
    <property type="evidence" value="ECO:0007669"/>
    <property type="project" value="TreeGrafter"/>
</dbReference>
<evidence type="ECO:0000256" key="8">
    <source>
        <dbReference type="ARBA" id="ARBA00022801"/>
    </source>
</evidence>
<feature type="chain" id="PRO_5015167271" description="folate gamma-glutamyl hydrolase" evidence="15">
    <location>
        <begin position="27"/>
        <end position="717"/>
    </location>
</feature>
<feature type="compositionally biased region" description="Low complexity" evidence="14">
    <location>
        <begin position="360"/>
        <end position="369"/>
    </location>
</feature>
<evidence type="ECO:0000256" key="13">
    <source>
        <dbReference type="PROSITE-ProRule" id="PRU00607"/>
    </source>
</evidence>
<feature type="region of interest" description="Disordered" evidence="14">
    <location>
        <begin position="343"/>
        <end position="369"/>
    </location>
</feature>